<evidence type="ECO:0000313" key="2">
    <source>
        <dbReference type="EMBL" id="KYH26234.1"/>
    </source>
</evidence>
<reference evidence="2 3" key="1">
    <citation type="submission" date="2016-02" db="EMBL/GenBank/DDBJ databases">
        <title>Genome sequence of Halalkalicoccus paucihalophilus DSM 24557.</title>
        <authorList>
            <person name="Poehlein A."/>
            <person name="Daniel R."/>
        </authorList>
    </citation>
    <scope>NUCLEOTIDE SEQUENCE [LARGE SCALE GENOMIC DNA]</scope>
    <source>
        <strain evidence="2 3">DSM 24557</strain>
    </source>
</reference>
<dbReference type="PANTHER" id="PTHR31528">
    <property type="entry name" value="4-AMINO-5-HYDROXYMETHYL-2-METHYLPYRIMIDINE PHOSPHATE SYNTHASE THI11-RELATED"/>
    <property type="match status" value="1"/>
</dbReference>
<dbReference type="Proteomes" id="UP000075321">
    <property type="component" value="Unassembled WGS sequence"/>
</dbReference>
<evidence type="ECO:0000259" key="1">
    <source>
        <dbReference type="Pfam" id="PF09084"/>
    </source>
</evidence>
<name>A0A151AFB5_9EURY</name>
<dbReference type="PATRIC" id="fig|1008153.3.peg.1340"/>
<dbReference type="GO" id="GO:0009228">
    <property type="term" value="P:thiamine biosynthetic process"/>
    <property type="evidence" value="ECO:0007669"/>
    <property type="project" value="InterPro"/>
</dbReference>
<dbReference type="Pfam" id="PF09084">
    <property type="entry name" value="NMT1"/>
    <property type="match status" value="1"/>
</dbReference>
<dbReference type="OrthoDB" id="157197at2157"/>
<accession>A0A151AFB5</accession>
<feature type="domain" description="SsuA/THI5-like" evidence="1">
    <location>
        <begin position="149"/>
        <end position="356"/>
    </location>
</feature>
<dbReference type="EMBL" id="LTAZ01000004">
    <property type="protein sequence ID" value="KYH26234.1"/>
    <property type="molecule type" value="Genomic_DNA"/>
</dbReference>
<gene>
    <name evidence="2" type="ORF">HAPAU_13290</name>
</gene>
<sequence>MRTREFWALDDDDQGVIDRLAPGIGDDPARVLAYLLLRSGIEEDPATELTLRIGTELNRTAITAAIASLESAGVVERTAVRDDGPGRPPAAWHAASDLESTARTVHQHHAVALLQRARERHEIEREGTRKSGADGELSLGLNWRPNGLHLPFYAAEERGEEFDLELDIEHHEGSHRALESLVSGETDVGLVGAATALRARAADKPVVAIAVAYQRAMAVLYTVRETFGEPLTSVAQLRNRRIGMPARSETGILGRLFLNQVALDGSVRIVDTGGEERDALLSGEVDVVTGSFSDPRDLEGEGTTVDTLAVADHFPIYGPTLVVREETLEERERALEAFLAATTAGWAATCLDPTAAAERVAARSDEPSERLARTFETASREFCPSEAVEENGWGWQREGTWDRLRTALEQGGLLTGSEAA</sequence>
<dbReference type="SUPFAM" id="SSF53850">
    <property type="entry name" value="Periplasmic binding protein-like II"/>
    <property type="match status" value="1"/>
</dbReference>
<comment type="caution">
    <text evidence="2">The sequence shown here is derived from an EMBL/GenBank/DDBJ whole genome shotgun (WGS) entry which is preliminary data.</text>
</comment>
<keyword evidence="3" id="KW-1185">Reference proteome</keyword>
<evidence type="ECO:0000313" key="3">
    <source>
        <dbReference type="Proteomes" id="UP000075321"/>
    </source>
</evidence>
<dbReference type="PANTHER" id="PTHR31528:SF15">
    <property type="entry name" value="RIBOFLAVIN-BINDING PROTEIN RIBY"/>
    <property type="match status" value="1"/>
</dbReference>
<dbReference type="AlphaFoldDB" id="A0A151AFB5"/>
<dbReference type="RefSeq" id="WP_066380798.1">
    <property type="nucleotide sequence ID" value="NZ_LTAZ01000004.1"/>
</dbReference>
<proteinExistence type="predicted"/>
<dbReference type="InterPro" id="IPR027939">
    <property type="entry name" value="NMT1/THI5"/>
</dbReference>
<dbReference type="InterPro" id="IPR015168">
    <property type="entry name" value="SsuA/THI5"/>
</dbReference>
<protein>
    <submittedName>
        <fullName evidence="2">NMT1/THI5 like protein</fullName>
    </submittedName>
</protein>
<dbReference type="Gene3D" id="3.40.190.10">
    <property type="entry name" value="Periplasmic binding protein-like II"/>
    <property type="match status" value="2"/>
</dbReference>
<organism evidence="2 3">
    <name type="scientific">Halalkalicoccus paucihalophilus</name>
    <dbReference type="NCBI Taxonomy" id="1008153"/>
    <lineage>
        <taxon>Archaea</taxon>
        <taxon>Methanobacteriati</taxon>
        <taxon>Methanobacteriota</taxon>
        <taxon>Stenosarchaea group</taxon>
        <taxon>Halobacteria</taxon>
        <taxon>Halobacteriales</taxon>
        <taxon>Halococcaceae</taxon>
        <taxon>Halalkalicoccus</taxon>
    </lineage>
</organism>